<proteinExistence type="predicted"/>
<dbReference type="InterPro" id="IPR058238">
    <property type="entry name" value="Lant_leader_dom"/>
</dbReference>
<evidence type="ECO:0000313" key="2">
    <source>
        <dbReference type="Proteomes" id="UP000812077"/>
    </source>
</evidence>
<sequence>MKKLQKLVLKKDVITSLGKSEQANLKGGIAGRSMREFLP</sequence>
<gene>
    <name evidence="1" type="ORF">KZO77_09815</name>
</gene>
<comment type="caution">
    <text evidence="1">The sequence shown here is derived from an EMBL/GenBank/DDBJ whole genome shotgun (WGS) entry which is preliminary data.</text>
</comment>
<name>A0ABS6Y749_9BACT</name>
<reference evidence="1 2" key="1">
    <citation type="submission" date="2021-07" db="EMBL/GenBank/DDBJ databases">
        <title>Genomic diversity and antimicrobial resistance of Prevotella spp. isolated from chronic lung disease airways.</title>
        <authorList>
            <person name="Webb K.A."/>
            <person name="Olagoke O.S."/>
            <person name="Baird T."/>
            <person name="Neill J."/>
            <person name="Pham A."/>
            <person name="Wells T.J."/>
            <person name="Ramsay K.A."/>
            <person name="Bell S.C."/>
            <person name="Sarovich D.S."/>
            <person name="Price E.P."/>
        </authorList>
    </citation>
    <scope>NUCLEOTIDE SEQUENCE [LARGE SCALE GENOMIC DNA]</scope>
    <source>
        <strain evidence="1 2">SCHI0027.S.6</strain>
    </source>
</reference>
<evidence type="ECO:0000313" key="1">
    <source>
        <dbReference type="EMBL" id="MBW4755325.1"/>
    </source>
</evidence>
<dbReference type="EMBL" id="JAHXCP010000020">
    <property type="protein sequence ID" value="MBW4755325.1"/>
    <property type="molecule type" value="Genomic_DNA"/>
</dbReference>
<keyword evidence="2" id="KW-1185">Reference proteome</keyword>
<organism evidence="1 2">
    <name type="scientific">Prevotella melaninogenica</name>
    <dbReference type="NCBI Taxonomy" id="28132"/>
    <lineage>
        <taxon>Bacteria</taxon>
        <taxon>Pseudomonadati</taxon>
        <taxon>Bacteroidota</taxon>
        <taxon>Bacteroidia</taxon>
        <taxon>Bacteroidales</taxon>
        <taxon>Prevotellaceae</taxon>
        <taxon>Prevotella</taxon>
    </lineage>
</organism>
<accession>A0ABS6Y749</accession>
<protein>
    <submittedName>
        <fullName evidence="1">Class I lanthipeptide</fullName>
    </submittedName>
</protein>
<dbReference type="NCBIfam" id="NF038153">
    <property type="entry name" value="lant_leader_L1a"/>
    <property type="match status" value="1"/>
</dbReference>
<dbReference type="Proteomes" id="UP000812077">
    <property type="component" value="Unassembled WGS sequence"/>
</dbReference>